<dbReference type="EMBL" id="JACHNB010000001">
    <property type="protein sequence ID" value="MBB4739393.1"/>
    <property type="molecule type" value="Genomic_DNA"/>
</dbReference>
<protein>
    <submittedName>
        <fullName evidence="2">Uncharacterized protein</fullName>
    </submittedName>
</protein>
<evidence type="ECO:0000313" key="2">
    <source>
        <dbReference type="EMBL" id="MBB4739393.1"/>
    </source>
</evidence>
<dbReference type="AlphaFoldDB" id="A0A7W7GW24"/>
<reference evidence="2 3" key="1">
    <citation type="submission" date="2020-08" db="EMBL/GenBank/DDBJ databases">
        <title>Sequencing the genomes of 1000 actinobacteria strains.</title>
        <authorList>
            <person name="Klenk H.-P."/>
        </authorList>
    </citation>
    <scope>NUCLEOTIDE SEQUENCE [LARGE SCALE GENOMIC DNA]</scope>
    <source>
        <strain evidence="2 3">DSM 45809</strain>
    </source>
</reference>
<accession>A0A7W7GW24</accession>
<name>A0A7W7GW24_9ACTN</name>
<keyword evidence="3" id="KW-1185">Reference proteome</keyword>
<gene>
    <name evidence="2" type="ORF">BJY16_002852</name>
</gene>
<dbReference type="Proteomes" id="UP000546162">
    <property type="component" value="Unassembled WGS sequence"/>
</dbReference>
<evidence type="ECO:0000256" key="1">
    <source>
        <dbReference type="SAM" id="MobiDB-lite"/>
    </source>
</evidence>
<organism evidence="2 3">
    <name type="scientific">Actinoplanes octamycinicus</name>
    <dbReference type="NCBI Taxonomy" id="135948"/>
    <lineage>
        <taxon>Bacteria</taxon>
        <taxon>Bacillati</taxon>
        <taxon>Actinomycetota</taxon>
        <taxon>Actinomycetes</taxon>
        <taxon>Micromonosporales</taxon>
        <taxon>Micromonosporaceae</taxon>
        <taxon>Actinoplanes</taxon>
    </lineage>
</organism>
<proteinExistence type="predicted"/>
<evidence type="ECO:0000313" key="3">
    <source>
        <dbReference type="Proteomes" id="UP000546162"/>
    </source>
</evidence>
<feature type="region of interest" description="Disordered" evidence="1">
    <location>
        <begin position="49"/>
        <end position="71"/>
    </location>
</feature>
<comment type="caution">
    <text evidence="2">The sequence shown here is derived from an EMBL/GenBank/DDBJ whole genome shotgun (WGS) entry which is preliminary data.</text>
</comment>
<sequence length="71" mass="7786">MYTSSNDVAGVTIGVQREVWPDLSPEWAGLVAPPVVVTARPVERPVNARRRAQLSRSRGNMPVRGYRRAAG</sequence>
<dbReference type="RefSeq" id="WP_345488698.1">
    <property type="nucleotide sequence ID" value="NZ_BAABFG010000005.1"/>
</dbReference>